<dbReference type="Proteomes" id="UP001269375">
    <property type="component" value="Unassembled WGS sequence"/>
</dbReference>
<keyword evidence="4 8" id="KW-0413">Isomerase</keyword>
<dbReference type="PANTHER" id="PTHR42839:SF2">
    <property type="entry name" value="ISOCHORISMATE SYNTHASE ENTC"/>
    <property type="match status" value="1"/>
</dbReference>
<evidence type="ECO:0000256" key="2">
    <source>
        <dbReference type="ARBA" id="ARBA00005297"/>
    </source>
</evidence>
<dbReference type="GO" id="GO:0008909">
    <property type="term" value="F:isochorismate synthase activity"/>
    <property type="evidence" value="ECO:0007669"/>
    <property type="project" value="UniProtKB-EC"/>
</dbReference>
<dbReference type="EMBL" id="JARWAO010000001">
    <property type="protein sequence ID" value="MDR5895061.1"/>
    <property type="molecule type" value="Genomic_DNA"/>
</dbReference>
<evidence type="ECO:0000313" key="9">
    <source>
        <dbReference type="Proteomes" id="UP001269375"/>
    </source>
</evidence>
<name>A0ABU1GSR4_9GAMM</name>
<dbReference type="InterPro" id="IPR005801">
    <property type="entry name" value="ADC_synthase"/>
</dbReference>
<dbReference type="PRINTS" id="PR00095">
    <property type="entry name" value="ANTSNTHASEI"/>
</dbReference>
<evidence type="ECO:0000259" key="7">
    <source>
        <dbReference type="Pfam" id="PF00425"/>
    </source>
</evidence>
<dbReference type="RefSeq" id="WP_251592327.1">
    <property type="nucleotide sequence ID" value="NZ_JAMLJI010000002.1"/>
</dbReference>
<dbReference type="SUPFAM" id="SSF56322">
    <property type="entry name" value="ADC synthase"/>
    <property type="match status" value="1"/>
</dbReference>
<dbReference type="Gene3D" id="3.60.120.10">
    <property type="entry name" value="Anthranilate synthase"/>
    <property type="match status" value="1"/>
</dbReference>
<proteinExistence type="inferred from homology"/>
<comment type="similarity">
    <text evidence="2">Belongs to the isochorismate synthase family.</text>
</comment>
<evidence type="ECO:0000313" key="8">
    <source>
        <dbReference type="EMBL" id="MDR5895061.1"/>
    </source>
</evidence>
<feature type="domain" description="Chorismate-utilising enzyme C-terminal" evidence="7">
    <location>
        <begin position="135"/>
        <end position="396"/>
    </location>
</feature>
<dbReference type="InterPro" id="IPR004561">
    <property type="entry name" value="IsoChor_synthase"/>
</dbReference>
<dbReference type="EC" id="5.4.4.2" evidence="3"/>
<accession>A0ABU1GSR4</accession>
<keyword evidence="9" id="KW-1185">Reference proteome</keyword>
<feature type="region of interest" description="Disordered" evidence="6">
    <location>
        <begin position="227"/>
        <end position="250"/>
    </location>
</feature>
<comment type="caution">
    <text evidence="8">The sequence shown here is derived from an EMBL/GenBank/DDBJ whole genome shotgun (WGS) entry which is preliminary data.</text>
</comment>
<sequence>MSSIMFDGESGGHTAVQDTPMDLIESFQLNDFLFSSPHRTLLAKGCLFNAHSNRPATPETLDEQVSALFSRARREGQTNPVVVGALPFDTTQPAHLYVPKHWFETSALSLEARHDLSRTPVRVTPTEHALFPRPQGYRDGVEQALEAMRQGRVEKIVLARTLEMNTDQSVDLKPLIKRLIAINPRGYSFSLPMTPEQPDSAPAHAFIGASPELLVRREGNQVIVNPLAGSIPRHSDESEDQRRASELAASDKDRREHALVIDAVIDGLSPYCAHLDIPDGPSVIGTDTLWHLSTTIVGELKDPDTTSLELAAAMHPTPAVCGHARQAAYQAIHDIEPFKRGYFAGAVGWCDSEGNGEWSVAIRCADVHDTHVRLYAGAGLVPGSDPQKELVETGTKLKTMLNAMGLDALNTL</sequence>
<dbReference type="NCBIfam" id="TIGR00543">
    <property type="entry name" value="isochor_syn"/>
    <property type="match status" value="1"/>
</dbReference>
<feature type="compositionally biased region" description="Basic and acidic residues" evidence="6">
    <location>
        <begin position="233"/>
        <end position="250"/>
    </location>
</feature>
<dbReference type="InterPro" id="IPR019999">
    <property type="entry name" value="Anth_synth_I-like"/>
</dbReference>
<dbReference type="Pfam" id="PF00425">
    <property type="entry name" value="Chorismate_bind"/>
    <property type="match status" value="1"/>
</dbReference>
<evidence type="ECO:0000256" key="6">
    <source>
        <dbReference type="SAM" id="MobiDB-lite"/>
    </source>
</evidence>
<organism evidence="8 9">
    <name type="scientific">Larsenimonas suaedae</name>
    <dbReference type="NCBI Taxonomy" id="1851019"/>
    <lineage>
        <taxon>Bacteria</taxon>
        <taxon>Pseudomonadati</taxon>
        <taxon>Pseudomonadota</taxon>
        <taxon>Gammaproteobacteria</taxon>
        <taxon>Oceanospirillales</taxon>
        <taxon>Halomonadaceae</taxon>
        <taxon>Larsenimonas</taxon>
    </lineage>
</organism>
<dbReference type="InterPro" id="IPR015890">
    <property type="entry name" value="Chorismate_C"/>
</dbReference>
<protein>
    <recommendedName>
        <fullName evidence="3">isochorismate synthase</fullName>
        <ecNumber evidence="3">5.4.4.2</ecNumber>
    </recommendedName>
    <alternativeName>
        <fullName evidence="5">Isochorismate mutase</fullName>
    </alternativeName>
</protein>
<gene>
    <name evidence="8" type="ORF">QC825_03085</name>
</gene>
<evidence type="ECO:0000256" key="3">
    <source>
        <dbReference type="ARBA" id="ARBA00012824"/>
    </source>
</evidence>
<evidence type="ECO:0000256" key="5">
    <source>
        <dbReference type="ARBA" id="ARBA00041564"/>
    </source>
</evidence>
<evidence type="ECO:0000256" key="4">
    <source>
        <dbReference type="ARBA" id="ARBA00023235"/>
    </source>
</evidence>
<evidence type="ECO:0000256" key="1">
    <source>
        <dbReference type="ARBA" id="ARBA00000799"/>
    </source>
</evidence>
<dbReference type="PANTHER" id="PTHR42839">
    <property type="entry name" value="ISOCHORISMATE SYNTHASE ENTC"/>
    <property type="match status" value="1"/>
</dbReference>
<comment type="catalytic activity">
    <reaction evidence="1">
        <text>chorismate = isochorismate</text>
        <dbReference type="Rhea" id="RHEA:18985"/>
        <dbReference type="ChEBI" id="CHEBI:29748"/>
        <dbReference type="ChEBI" id="CHEBI:29780"/>
        <dbReference type="EC" id="5.4.4.2"/>
    </reaction>
</comment>
<reference evidence="8 9" key="1">
    <citation type="submission" date="2023-04" db="EMBL/GenBank/DDBJ databases">
        <title>A long-awaited taxogenomic arrangement of the family Halomonadaceae.</title>
        <authorList>
            <person name="De La Haba R."/>
            <person name="Chuvochina M."/>
            <person name="Wittouck S."/>
            <person name="Arahal D.R."/>
            <person name="Sanchez-Porro C."/>
            <person name="Hugenholtz P."/>
            <person name="Ventosa A."/>
        </authorList>
    </citation>
    <scope>NUCLEOTIDE SEQUENCE [LARGE SCALE GENOMIC DNA]</scope>
    <source>
        <strain evidence="8 9">DSM 22428</strain>
    </source>
</reference>